<evidence type="ECO:0000256" key="1">
    <source>
        <dbReference type="ARBA" id="ARBA00004196"/>
    </source>
</evidence>
<dbReference type="OrthoDB" id="9815847at2"/>
<dbReference type="Gene3D" id="1.25.40.10">
    <property type="entry name" value="Tetratricopeptide repeat domain"/>
    <property type="match status" value="2"/>
</dbReference>
<keyword evidence="4" id="KW-0802">TPR repeat</keyword>
<dbReference type="InterPro" id="IPR011990">
    <property type="entry name" value="TPR-like_helical_dom_sf"/>
</dbReference>
<reference evidence="6 7" key="1">
    <citation type="submission" date="2018-05" db="EMBL/GenBank/DDBJ databases">
        <authorList>
            <person name="Lanie J.A."/>
            <person name="Ng W.-L."/>
            <person name="Kazmierczak K.M."/>
            <person name="Andrzejewski T.M."/>
            <person name="Davidsen T.M."/>
            <person name="Wayne K.J."/>
            <person name="Tettelin H."/>
            <person name="Glass J.I."/>
            <person name="Rusch D."/>
            <person name="Podicherti R."/>
            <person name="Tsui H.-C.T."/>
            <person name="Winkler M.E."/>
        </authorList>
    </citation>
    <scope>NUCLEOTIDE SEQUENCE [LARGE SCALE GENOMIC DNA]</scope>
    <source>
        <strain evidence="6 7">BUT-10</strain>
    </source>
</reference>
<keyword evidence="3" id="KW-0201">Cytochrome c-type biogenesis</keyword>
<dbReference type="PANTHER" id="PTHR47870:SF1">
    <property type="entry name" value="CYTOCHROME C-TYPE BIOGENESIS PROTEIN CCMH"/>
    <property type="match status" value="1"/>
</dbReference>
<keyword evidence="2" id="KW-0677">Repeat</keyword>
<sequence length="358" mass="38078">MLVFWAAAGVLTAIAAGLILMRAARAAGQAAAADPTPILYRRQLAEIADLADRGLMGEAERRSAEAEAARRLLAAADAPQQAWSADPRARRWVLAGGVAAPAIALGLYLTLGAPGYADQPYAERLASWRQADLESLTPPQLAAVLKQVTRERPDDPEGFRYLGLVQAAAQNPVAAVQALRRAAALAPQRVDIWQMLGEAEIVEAGGKVDADAQAAFRRVLELSPKDPGARFYLANAKAEAGQRSEAAGELRALLDEMPAEDDRRQIVAKAVAELEGRPAPSVDAGQLAMIQGMVSGLAARLDADPDDPEGWVRLVRAYAVLGETEKRDAAYASARARYAGAPQVLQQLDEAARAEPMR</sequence>
<dbReference type="InterPro" id="IPR056413">
    <property type="entry name" value="TPR_CcmH_CycH"/>
</dbReference>
<accession>A0A328BGK2</accession>
<comment type="subcellular location">
    <subcellularLocation>
        <location evidence="1">Cell envelope</location>
    </subcellularLocation>
</comment>
<evidence type="ECO:0000256" key="2">
    <source>
        <dbReference type="ARBA" id="ARBA00022737"/>
    </source>
</evidence>
<dbReference type="SUPFAM" id="SSF48452">
    <property type="entry name" value="TPR-like"/>
    <property type="match status" value="1"/>
</dbReference>
<protein>
    <submittedName>
        <fullName evidence="6">C-type cytochrome biogenesis protein CcmI</fullName>
    </submittedName>
</protein>
<evidence type="ECO:0000313" key="7">
    <source>
        <dbReference type="Proteomes" id="UP000249524"/>
    </source>
</evidence>
<dbReference type="GO" id="GO:0017004">
    <property type="term" value="P:cytochrome complex assembly"/>
    <property type="evidence" value="ECO:0007669"/>
    <property type="project" value="UniProtKB-KW"/>
</dbReference>
<dbReference type="Proteomes" id="UP000249524">
    <property type="component" value="Unassembled WGS sequence"/>
</dbReference>
<comment type="caution">
    <text evidence="6">The sequence shown here is derived from an EMBL/GenBank/DDBJ whole genome shotgun (WGS) entry which is preliminary data.</text>
</comment>
<evidence type="ECO:0000259" key="5">
    <source>
        <dbReference type="Pfam" id="PF23914"/>
    </source>
</evidence>
<evidence type="ECO:0000256" key="3">
    <source>
        <dbReference type="ARBA" id="ARBA00022748"/>
    </source>
</evidence>
<dbReference type="AlphaFoldDB" id="A0A328BGK2"/>
<name>A0A328BGK2_9CAUL</name>
<dbReference type="NCBIfam" id="TIGR03142">
    <property type="entry name" value="cytochro_ccmI"/>
    <property type="match status" value="1"/>
</dbReference>
<evidence type="ECO:0000313" key="6">
    <source>
        <dbReference type="EMBL" id="RAK65661.1"/>
    </source>
</evidence>
<gene>
    <name evidence="6" type="primary">ccmI</name>
    <name evidence="6" type="ORF">DJ019_10855</name>
</gene>
<dbReference type="InterPro" id="IPR051263">
    <property type="entry name" value="C-type_cytochrome_biogenesis"/>
</dbReference>
<organism evidence="6 7">
    <name type="scientific">Phenylobacterium kunshanense</name>
    <dbReference type="NCBI Taxonomy" id="1445034"/>
    <lineage>
        <taxon>Bacteria</taxon>
        <taxon>Pseudomonadati</taxon>
        <taxon>Pseudomonadota</taxon>
        <taxon>Alphaproteobacteria</taxon>
        <taxon>Caulobacterales</taxon>
        <taxon>Caulobacteraceae</taxon>
        <taxon>Phenylobacterium</taxon>
    </lineage>
</organism>
<keyword evidence="7" id="KW-1185">Reference proteome</keyword>
<feature type="domain" description="Cytochrome c-type biogenesis protein H TPR" evidence="5">
    <location>
        <begin position="123"/>
        <end position="264"/>
    </location>
</feature>
<dbReference type="GO" id="GO:0030313">
    <property type="term" value="C:cell envelope"/>
    <property type="evidence" value="ECO:0007669"/>
    <property type="project" value="UniProtKB-SubCell"/>
</dbReference>
<proteinExistence type="predicted"/>
<dbReference type="Pfam" id="PF23914">
    <property type="entry name" value="TPR_CcmH_CycH"/>
    <property type="match status" value="1"/>
</dbReference>
<dbReference type="PANTHER" id="PTHR47870">
    <property type="entry name" value="CYTOCHROME C-TYPE BIOGENESIS PROTEIN CCMH"/>
    <property type="match status" value="1"/>
</dbReference>
<dbReference type="GO" id="GO:0005886">
    <property type="term" value="C:plasma membrane"/>
    <property type="evidence" value="ECO:0007669"/>
    <property type="project" value="TreeGrafter"/>
</dbReference>
<evidence type="ECO:0000256" key="4">
    <source>
        <dbReference type="ARBA" id="ARBA00022803"/>
    </source>
</evidence>
<dbReference type="InterPro" id="IPR017560">
    <property type="entry name" value="Cyt_c_biogenesis_CcmI"/>
</dbReference>
<dbReference type="EMBL" id="QFYS01000004">
    <property type="protein sequence ID" value="RAK65661.1"/>
    <property type="molecule type" value="Genomic_DNA"/>
</dbReference>